<dbReference type="Proteomes" id="UP001605036">
    <property type="component" value="Unassembled WGS sequence"/>
</dbReference>
<reference evidence="9 10" key="1">
    <citation type="submission" date="2024-09" db="EMBL/GenBank/DDBJ databases">
        <title>Chromosome-scale assembly of Riccia fluitans.</title>
        <authorList>
            <person name="Paukszto L."/>
            <person name="Sawicki J."/>
            <person name="Karawczyk K."/>
            <person name="Piernik-Szablinska J."/>
            <person name="Szczecinska M."/>
            <person name="Mazdziarz M."/>
        </authorList>
    </citation>
    <scope>NUCLEOTIDE SEQUENCE [LARGE SCALE GENOMIC DNA]</scope>
    <source>
        <strain evidence="9">Rf_01</strain>
        <tissue evidence="9">Aerial parts of the thallus</tissue>
    </source>
</reference>
<dbReference type="PRINTS" id="PR00625">
    <property type="entry name" value="JDOMAIN"/>
</dbReference>
<protein>
    <submittedName>
        <fullName evidence="9">Uncharacterized protein</fullName>
    </submittedName>
</protein>
<dbReference type="InterPro" id="IPR036869">
    <property type="entry name" value="J_dom_sf"/>
</dbReference>
<evidence type="ECO:0000313" key="9">
    <source>
        <dbReference type="EMBL" id="KAL2612003.1"/>
    </source>
</evidence>
<dbReference type="InterPro" id="IPR002939">
    <property type="entry name" value="DnaJ_C"/>
</dbReference>
<comment type="caution">
    <text evidence="9">The sequence shown here is derived from an EMBL/GenBank/DDBJ whole genome shotgun (WGS) entry which is preliminary data.</text>
</comment>
<dbReference type="Gene3D" id="1.10.287.110">
    <property type="entry name" value="DnaJ domain"/>
    <property type="match status" value="1"/>
</dbReference>
<dbReference type="SMART" id="SM00271">
    <property type="entry name" value="DnaJ"/>
    <property type="match status" value="1"/>
</dbReference>
<feature type="zinc finger region" description="CR-type" evidence="6">
    <location>
        <begin position="181"/>
        <end position="259"/>
    </location>
</feature>
<evidence type="ECO:0000259" key="7">
    <source>
        <dbReference type="PROSITE" id="PS50076"/>
    </source>
</evidence>
<keyword evidence="3 6" id="KW-0863">Zinc-finger</keyword>
<dbReference type="PROSITE" id="PS51188">
    <property type="entry name" value="ZF_CR"/>
    <property type="match status" value="1"/>
</dbReference>
<dbReference type="InterPro" id="IPR001305">
    <property type="entry name" value="HSP_DnaJ_Cys-rich_dom"/>
</dbReference>
<dbReference type="GO" id="GO:0008270">
    <property type="term" value="F:zinc ion binding"/>
    <property type="evidence" value="ECO:0007669"/>
    <property type="project" value="UniProtKB-KW"/>
</dbReference>
<evidence type="ECO:0000313" key="10">
    <source>
        <dbReference type="Proteomes" id="UP001605036"/>
    </source>
</evidence>
<keyword evidence="2" id="KW-0677">Repeat</keyword>
<keyword evidence="4 6" id="KW-0862">Zinc</keyword>
<dbReference type="InterPro" id="IPR018253">
    <property type="entry name" value="DnaJ_domain_CS"/>
</dbReference>
<dbReference type="Pfam" id="PF01556">
    <property type="entry name" value="DnaJ_C"/>
    <property type="match status" value="1"/>
</dbReference>
<dbReference type="CDD" id="cd06257">
    <property type="entry name" value="DnaJ"/>
    <property type="match status" value="1"/>
</dbReference>
<dbReference type="SUPFAM" id="SSF57938">
    <property type="entry name" value="DnaJ/Hsp40 cysteine-rich domain"/>
    <property type="match status" value="1"/>
</dbReference>
<dbReference type="PROSITE" id="PS00636">
    <property type="entry name" value="DNAJ_1"/>
    <property type="match status" value="1"/>
</dbReference>
<dbReference type="CDD" id="cd10747">
    <property type="entry name" value="DnaJ_C"/>
    <property type="match status" value="1"/>
</dbReference>
<evidence type="ECO:0000256" key="5">
    <source>
        <dbReference type="ARBA" id="ARBA00023186"/>
    </source>
</evidence>
<accession>A0ABD1XTL1</accession>
<dbReference type="InterPro" id="IPR012724">
    <property type="entry name" value="DnaJ"/>
</dbReference>
<evidence type="ECO:0000259" key="8">
    <source>
        <dbReference type="PROSITE" id="PS51188"/>
    </source>
</evidence>
<evidence type="ECO:0000256" key="1">
    <source>
        <dbReference type="ARBA" id="ARBA00022723"/>
    </source>
</evidence>
<evidence type="ECO:0000256" key="6">
    <source>
        <dbReference type="PROSITE-ProRule" id="PRU00546"/>
    </source>
</evidence>
<dbReference type="SUPFAM" id="SSF49493">
    <property type="entry name" value="HSP40/DnaJ peptide-binding domain"/>
    <property type="match status" value="2"/>
</dbReference>
<sequence length="374" mass="40684">MELAGLLTQPAIVSRKRTVISLRSYVSISVAPIFEPPSTMRLGFHATGFQQMSKRDYYEVLGVKRGATAAEIKKAYYALAKQHHPDMNKGDEKSEEKFQEIQHAYEVLKDDEKRAMYDQVGPDAYDQAAGGGGPEGFEGFHRGYGGFDVNEVLNSFFGVGAARRSSVKVAVSLSFQEAVHGCAKNVVFRTRVPCQTCKGTGIPPGAKTYNCKSCGGTGHKRFNKGPFTFDATCERCDGVGKYTDEKCPTCRGPGTVKTTKQVTVDVPPGVENGMTMKVQGEGGNGADLFVELQVSDDPIFRRDGADVHVNSTISFTQAILGGEVQVPTLSGDVSLKVRPGTQPNQKVVLRGKGIKMVDSKRYGDQKLAYKFYSF</sequence>
<dbReference type="PROSITE" id="PS50076">
    <property type="entry name" value="DNAJ_2"/>
    <property type="match status" value="1"/>
</dbReference>
<evidence type="ECO:0000256" key="2">
    <source>
        <dbReference type="ARBA" id="ARBA00022737"/>
    </source>
</evidence>
<dbReference type="InterPro" id="IPR008971">
    <property type="entry name" value="HSP40/DnaJ_pept-bd"/>
</dbReference>
<dbReference type="HAMAP" id="MF_01152">
    <property type="entry name" value="DnaJ"/>
    <property type="match status" value="1"/>
</dbReference>
<dbReference type="Gene3D" id="2.10.230.10">
    <property type="entry name" value="Heat shock protein DnaJ, cysteine-rich domain"/>
    <property type="match status" value="1"/>
</dbReference>
<organism evidence="9 10">
    <name type="scientific">Riccia fluitans</name>
    <dbReference type="NCBI Taxonomy" id="41844"/>
    <lineage>
        <taxon>Eukaryota</taxon>
        <taxon>Viridiplantae</taxon>
        <taxon>Streptophyta</taxon>
        <taxon>Embryophyta</taxon>
        <taxon>Marchantiophyta</taxon>
        <taxon>Marchantiopsida</taxon>
        <taxon>Marchantiidae</taxon>
        <taxon>Marchantiales</taxon>
        <taxon>Ricciaceae</taxon>
        <taxon>Riccia</taxon>
    </lineage>
</organism>
<dbReference type="FunFam" id="2.10.230.10:FF:000002">
    <property type="entry name" value="Molecular chaperone DnaJ"/>
    <property type="match status" value="1"/>
</dbReference>
<gene>
    <name evidence="9" type="ORF">R1flu_023695</name>
</gene>
<dbReference type="AlphaFoldDB" id="A0ABD1XTL1"/>
<dbReference type="PANTHER" id="PTHR43096:SF52">
    <property type="entry name" value="DNAJ HOMOLOG 1, MITOCHONDRIAL-RELATED"/>
    <property type="match status" value="1"/>
</dbReference>
<dbReference type="CDD" id="cd10719">
    <property type="entry name" value="DnaJ_zf"/>
    <property type="match status" value="1"/>
</dbReference>
<dbReference type="SUPFAM" id="SSF46565">
    <property type="entry name" value="Chaperone J-domain"/>
    <property type="match status" value="1"/>
</dbReference>
<dbReference type="InterPro" id="IPR036410">
    <property type="entry name" value="HSP_DnaJ_Cys-rich_dom_sf"/>
</dbReference>
<dbReference type="PANTHER" id="PTHR43096">
    <property type="entry name" value="DNAJ HOMOLOG 1, MITOCHONDRIAL-RELATED"/>
    <property type="match status" value="1"/>
</dbReference>
<evidence type="ECO:0000256" key="4">
    <source>
        <dbReference type="ARBA" id="ARBA00022833"/>
    </source>
</evidence>
<name>A0ABD1XTL1_9MARC</name>
<keyword evidence="5" id="KW-0143">Chaperone</keyword>
<keyword evidence="1 6" id="KW-0479">Metal-binding</keyword>
<feature type="domain" description="J" evidence="7">
    <location>
        <begin position="56"/>
        <end position="121"/>
    </location>
</feature>
<evidence type="ECO:0000256" key="3">
    <source>
        <dbReference type="ARBA" id="ARBA00022771"/>
    </source>
</evidence>
<keyword evidence="10" id="KW-1185">Reference proteome</keyword>
<dbReference type="Pfam" id="PF00226">
    <property type="entry name" value="DnaJ"/>
    <property type="match status" value="1"/>
</dbReference>
<dbReference type="Pfam" id="PF00684">
    <property type="entry name" value="DnaJ_CXXCXGXG"/>
    <property type="match status" value="1"/>
</dbReference>
<dbReference type="InterPro" id="IPR001623">
    <property type="entry name" value="DnaJ_domain"/>
</dbReference>
<dbReference type="FunFam" id="2.60.260.20:FF:000005">
    <property type="entry name" value="Chaperone protein dnaJ 1, mitochondrial"/>
    <property type="match status" value="1"/>
</dbReference>
<dbReference type="EMBL" id="JBHFFA010000007">
    <property type="protein sequence ID" value="KAL2612003.1"/>
    <property type="molecule type" value="Genomic_DNA"/>
</dbReference>
<dbReference type="Gene3D" id="2.60.260.20">
    <property type="entry name" value="Urease metallochaperone UreE, N-terminal domain"/>
    <property type="match status" value="2"/>
</dbReference>
<feature type="domain" description="CR-type" evidence="8">
    <location>
        <begin position="181"/>
        <end position="259"/>
    </location>
</feature>
<proteinExistence type="inferred from homology"/>